<dbReference type="AlphaFoldDB" id="A0A4C1WF60"/>
<reference evidence="2 3" key="1">
    <citation type="journal article" date="2019" name="Commun. Biol.">
        <title>The bagworm genome reveals a unique fibroin gene that provides high tensile strength.</title>
        <authorList>
            <person name="Kono N."/>
            <person name="Nakamura H."/>
            <person name="Ohtoshi R."/>
            <person name="Tomita M."/>
            <person name="Numata K."/>
            <person name="Arakawa K."/>
        </authorList>
    </citation>
    <scope>NUCLEOTIDE SEQUENCE [LARGE SCALE GENOMIC DNA]</scope>
</reference>
<dbReference type="Proteomes" id="UP000299102">
    <property type="component" value="Unassembled WGS sequence"/>
</dbReference>
<dbReference type="EMBL" id="BGZK01000531">
    <property type="protein sequence ID" value="GBP48814.1"/>
    <property type="molecule type" value="Genomic_DNA"/>
</dbReference>
<evidence type="ECO:0000313" key="3">
    <source>
        <dbReference type="Proteomes" id="UP000299102"/>
    </source>
</evidence>
<name>A0A4C1WF60_EUMVA</name>
<gene>
    <name evidence="2" type="ORF">EVAR_8422_1</name>
</gene>
<comment type="caution">
    <text evidence="2">The sequence shown here is derived from an EMBL/GenBank/DDBJ whole genome shotgun (WGS) entry which is preliminary data.</text>
</comment>
<sequence>MRHAWLLRLRVNANTHENAPPLNGPDFPRRPLSAGAKNSRPEHVAPLPRLRFHELINHAERHTLSSHCGRAVTQRRVDDKSSTRRTSTDTAEPLP</sequence>
<feature type="region of interest" description="Disordered" evidence="1">
    <location>
        <begin position="13"/>
        <end position="44"/>
    </location>
</feature>
<proteinExistence type="predicted"/>
<evidence type="ECO:0000256" key="1">
    <source>
        <dbReference type="SAM" id="MobiDB-lite"/>
    </source>
</evidence>
<protein>
    <submittedName>
        <fullName evidence="2">Uncharacterized protein</fullName>
    </submittedName>
</protein>
<feature type="compositionally biased region" description="Low complexity" evidence="1">
    <location>
        <begin position="84"/>
        <end position="95"/>
    </location>
</feature>
<keyword evidence="3" id="KW-1185">Reference proteome</keyword>
<feature type="region of interest" description="Disordered" evidence="1">
    <location>
        <begin position="65"/>
        <end position="95"/>
    </location>
</feature>
<evidence type="ECO:0000313" key="2">
    <source>
        <dbReference type="EMBL" id="GBP48814.1"/>
    </source>
</evidence>
<organism evidence="2 3">
    <name type="scientific">Eumeta variegata</name>
    <name type="common">Bagworm moth</name>
    <name type="synonym">Eumeta japonica</name>
    <dbReference type="NCBI Taxonomy" id="151549"/>
    <lineage>
        <taxon>Eukaryota</taxon>
        <taxon>Metazoa</taxon>
        <taxon>Ecdysozoa</taxon>
        <taxon>Arthropoda</taxon>
        <taxon>Hexapoda</taxon>
        <taxon>Insecta</taxon>
        <taxon>Pterygota</taxon>
        <taxon>Neoptera</taxon>
        <taxon>Endopterygota</taxon>
        <taxon>Lepidoptera</taxon>
        <taxon>Glossata</taxon>
        <taxon>Ditrysia</taxon>
        <taxon>Tineoidea</taxon>
        <taxon>Psychidae</taxon>
        <taxon>Oiketicinae</taxon>
        <taxon>Eumeta</taxon>
    </lineage>
</organism>
<accession>A0A4C1WF60</accession>